<organism evidence="2 3">
    <name type="scientific">Acetobacter nitrogenifigens DSM 23921 = NBRC 105050</name>
    <dbReference type="NCBI Taxonomy" id="1120919"/>
    <lineage>
        <taxon>Bacteria</taxon>
        <taxon>Pseudomonadati</taxon>
        <taxon>Pseudomonadota</taxon>
        <taxon>Alphaproteobacteria</taxon>
        <taxon>Acetobacterales</taxon>
        <taxon>Acetobacteraceae</taxon>
        <taxon>Acetobacter</taxon>
    </lineage>
</organism>
<accession>A0A511XAP9</accession>
<reference evidence="2 3" key="1">
    <citation type="submission" date="2019-07" db="EMBL/GenBank/DDBJ databases">
        <title>Whole genome shotgun sequence of Acetobacter nitrogenifigens NBRC 105050.</title>
        <authorList>
            <person name="Hosoyama A."/>
            <person name="Uohara A."/>
            <person name="Ohji S."/>
            <person name="Ichikawa N."/>
        </authorList>
    </citation>
    <scope>NUCLEOTIDE SEQUENCE [LARGE SCALE GENOMIC DNA]</scope>
    <source>
        <strain evidence="2 3">NBRC 105050</strain>
    </source>
</reference>
<dbReference type="RefSeq" id="WP_051292087.1">
    <property type="nucleotide sequence ID" value="NZ_AUBI01000004.1"/>
</dbReference>
<dbReference type="Proteomes" id="UP000321635">
    <property type="component" value="Unassembled WGS sequence"/>
</dbReference>
<dbReference type="OrthoDB" id="7392124at2"/>
<evidence type="ECO:0000313" key="3">
    <source>
        <dbReference type="Proteomes" id="UP000321635"/>
    </source>
</evidence>
<dbReference type="InterPro" id="IPR007475">
    <property type="entry name" value="UbiK"/>
</dbReference>
<protein>
    <recommendedName>
        <fullName evidence="4">Pyrroline-5-carboxylate reductase</fullName>
    </recommendedName>
</protein>
<dbReference type="EMBL" id="BJYF01000009">
    <property type="protein sequence ID" value="GEN60038.1"/>
    <property type="molecule type" value="Genomic_DNA"/>
</dbReference>
<name>A0A511XAP9_9PROT</name>
<dbReference type="Pfam" id="PF04380">
    <property type="entry name" value="BMFP"/>
    <property type="match status" value="1"/>
</dbReference>
<feature type="compositionally biased region" description="Polar residues" evidence="1">
    <location>
        <begin position="96"/>
        <end position="108"/>
    </location>
</feature>
<evidence type="ECO:0000256" key="1">
    <source>
        <dbReference type="SAM" id="MobiDB-lite"/>
    </source>
</evidence>
<sequence length="114" mass="12220">MSDRPRLFDDLAGVAGGAISAIAGVREEANALVRSRVDEALAHLQVVRREEFEVVREMAASARLANEDAERRIAALEQRVSELENRLSGRSDGYAPSQSTFTSGSNDVGSGFVG</sequence>
<evidence type="ECO:0000313" key="2">
    <source>
        <dbReference type="EMBL" id="GEN60038.1"/>
    </source>
</evidence>
<comment type="caution">
    <text evidence="2">The sequence shown here is derived from an EMBL/GenBank/DDBJ whole genome shotgun (WGS) entry which is preliminary data.</text>
</comment>
<keyword evidence="3" id="KW-1185">Reference proteome</keyword>
<proteinExistence type="predicted"/>
<dbReference type="STRING" id="1120919.GCA_000429165_01510"/>
<gene>
    <name evidence="2" type="ORF">ANI02nite_19220</name>
</gene>
<feature type="region of interest" description="Disordered" evidence="1">
    <location>
        <begin position="85"/>
        <end position="114"/>
    </location>
</feature>
<evidence type="ECO:0008006" key="4">
    <source>
        <dbReference type="Google" id="ProtNLM"/>
    </source>
</evidence>
<dbReference type="AlphaFoldDB" id="A0A511XAP9"/>